<dbReference type="PANTHER" id="PTHR46609">
    <property type="entry name" value="EXONUCLEASE, PHAGE-TYPE/RECB, C-TERMINAL DOMAIN-CONTAINING PROTEIN"/>
    <property type="match status" value="1"/>
</dbReference>
<dbReference type="InterPro" id="IPR051703">
    <property type="entry name" value="NF-kappa-B_Signaling_Reg"/>
</dbReference>
<protein>
    <submittedName>
        <fullName evidence="2">YqaJ-like viral recombinase domain protein</fullName>
    </submittedName>
</protein>
<accession>A0A3P4B8A8</accession>
<dbReference type="InterPro" id="IPR011604">
    <property type="entry name" value="PDDEXK-like_dom_sf"/>
</dbReference>
<keyword evidence="3" id="KW-1185">Reference proteome</keyword>
<reference evidence="2 3" key="1">
    <citation type="submission" date="2018-10" db="EMBL/GenBank/DDBJ databases">
        <authorList>
            <person name="Criscuolo A."/>
        </authorList>
    </citation>
    <scope>NUCLEOTIDE SEQUENCE [LARGE SCALE GENOMIC DNA]</scope>
    <source>
        <strain evidence="2">DnA1</strain>
    </source>
</reference>
<dbReference type="PANTHER" id="PTHR46609:SF6">
    <property type="entry name" value="EXONUCLEASE, PHAGE-TYPE_RECB, C-TERMINAL DOMAIN-CONTAINING PROTEIN-RELATED"/>
    <property type="match status" value="1"/>
</dbReference>
<evidence type="ECO:0000259" key="1">
    <source>
        <dbReference type="Pfam" id="PF09588"/>
    </source>
</evidence>
<gene>
    <name evidence="2" type="ORF">PIGHUM_04604</name>
</gene>
<evidence type="ECO:0000313" key="3">
    <source>
        <dbReference type="Proteomes" id="UP000277294"/>
    </source>
</evidence>
<name>A0A3P4B8A8_9BURK</name>
<dbReference type="Pfam" id="PF09588">
    <property type="entry name" value="YqaJ"/>
    <property type="match status" value="1"/>
</dbReference>
<dbReference type="Proteomes" id="UP000277294">
    <property type="component" value="Unassembled WGS sequence"/>
</dbReference>
<dbReference type="Gene3D" id="3.90.320.10">
    <property type="match status" value="1"/>
</dbReference>
<dbReference type="RefSeq" id="WP_187697820.1">
    <property type="nucleotide sequence ID" value="NZ_UWPJ01000040.1"/>
</dbReference>
<evidence type="ECO:0000313" key="2">
    <source>
        <dbReference type="EMBL" id="VCU72504.1"/>
    </source>
</evidence>
<dbReference type="SUPFAM" id="SSF52980">
    <property type="entry name" value="Restriction endonuclease-like"/>
    <property type="match status" value="1"/>
</dbReference>
<dbReference type="InterPro" id="IPR011335">
    <property type="entry name" value="Restrct_endonuc-II-like"/>
</dbReference>
<dbReference type="InterPro" id="IPR017482">
    <property type="entry name" value="Lambda-type_endonuclease"/>
</dbReference>
<dbReference type="NCBIfam" id="TIGR03033">
    <property type="entry name" value="phage_rel_nuc"/>
    <property type="match status" value="1"/>
</dbReference>
<organism evidence="2 3">
    <name type="scientific">Pigmentiphaga humi</name>
    <dbReference type="NCBI Taxonomy" id="2478468"/>
    <lineage>
        <taxon>Bacteria</taxon>
        <taxon>Pseudomonadati</taxon>
        <taxon>Pseudomonadota</taxon>
        <taxon>Betaproteobacteria</taxon>
        <taxon>Burkholderiales</taxon>
        <taxon>Alcaligenaceae</taxon>
        <taxon>Pigmentiphaga</taxon>
    </lineage>
</organism>
<sequence length="333" mass="36973">MRSSLESVRPARPRPALRLVDTRRIERDDWLEVRKAGIGGSDAAAAVGLNPYKSALALWLEKTGRDANLEKPDPKDTTQPVFWGSLLEPIVAAAYTQQTGRRVRKVNAVLQHPTVPFMLANLDREVVGVPGVQILECKTAGEFGARLWRNGVPEYVQLQVQHQLAVTGKQAADVAVLLCGQKLEVFRIHRDDELIARLIELEAQFWAYVTSDTPPPADGSDSAEKALRCLYPQDTGTTIDFSHDRILSAAFADLQSVRQKIDDLAGEEAKLKQRLQQAMGGATKAIFETGEISWKRSKDSRSIDLERILGDHPALREQYAMTKPGSRRFTILA</sequence>
<feature type="domain" description="YqaJ viral recombinase" evidence="1">
    <location>
        <begin position="29"/>
        <end position="170"/>
    </location>
</feature>
<dbReference type="AlphaFoldDB" id="A0A3P4B8A8"/>
<dbReference type="EMBL" id="UWPJ01000040">
    <property type="protein sequence ID" value="VCU72504.1"/>
    <property type="molecule type" value="Genomic_DNA"/>
</dbReference>
<proteinExistence type="predicted"/>
<dbReference type="InterPro" id="IPR019080">
    <property type="entry name" value="YqaJ_viral_recombinase"/>
</dbReference>